<comment type="caution">
    <text evidence="2">The sequence shown here is derived from an EMBL/GenBank/DDBJ whole genome shotgun (WGS) entry which is preliminary data.</text>
</comment>
<dbReference type="RefSeq" id="WP_030550650.1">
    <property type="nucleotide sequence ID" value="NZ_BMUB01000001.1"/>
</dbReference>
<keyword evidence="3" id="KW-1185">Reference proteome</keyword>
<dbReference type="GeneID" id="97483787"/>
<reference evidence="2 3" key="2">
    <citation type="submission" date="2014-07" db="EMBL/GenBank/DDBJ databases">
        <authorList>
            <person name="Zhang J.E."/>
            <person name="Yang H."/>
            <person name="Guo J."/>
            <person name="Deng Z."/>
            <person name="Luo H."/>
            <person name="Luo M."/>
            <person name="Zhao B."/>
        </authorList>
    </citation>
    <scope>NUCLEOTIDE SEQUENCE [LARGE SCALE GENOMIC DNA]</scope>
    <source>
        <strain evidence="2">ATCC 10762</strain>
        <strain evidence="3">ATCC 10762 / DSM 40127 / CCM 3239 / JCM 4008 / LMG 5968 / NBRC 12843 / NCIMB 8234 / A-377</strain>
    </source>
</reference>
<gene>
    <name evidence="1" type="ORF">GCM10010502_06090</name>
    <name evidence="2" type="ORF">HS99_0028555</name>
</gene>
<dbReference type="EMBL" id="JPRF03000024">
    <property type="protein sequence ID" value="OEV36706.1"/>
    <property type="molecule type" value="Genomic_DNA"/>
</dbReference>
<reference evidence="1" key="5">
    <citation type="submission" date="2020-09" db="EMBL/GenBank/DDBJ databases">
        <authorList>
            <person name="Sun Q."/>
            <person name="Ohkuma M."/>
        </authorList>
    </citation>
    <scope>NUCLEOTIDE SEQUENCE</scope>
    <source>
        <strain evidence="1">JCM 4434</strain>
    </source>
</reference>
<evidence type="ECO:0000313" key="2">
    <source>
        <dbReference type="EMBL" id="OEV36706.1"/>
    </source>
</evidence>
<reference evidence="2" key="4">
    <citation type="submission" date="2016-08" db="EMBL/GenBank/DDBJ databases">
        <title>Sequencing, Assembly and Comparative Genomics of S. aureofaciens ATCC 10762.</title>
        <authorList>
            <person name="Gradnigo J.S."/>
            <person name="Johnson N."/>
            <person name="Somerville G.A."/>
        </authorList>
    </citation>
    <scope>NUCLEOTIDE SEQUENCE [LARGE SCALE GENOMIC DNA]</scope>
    <source>
        <strain evidence="2">ATCC 10762</strain>
    </source>
</reference>
<accession>A0A1E7N7M9</accession>
<organism evidence="2 3">
    <name type="scientific">Kitasatospora aureofaciens</name>
    <name type="common">Streptomyces aureofaciens</name>
    <dbReference type="NCBI Taxonomy" id="1894"/>
    <lineage>
        <taxon>Bacteria</taxon>
        <taxon>Bacillati</taxon>
        <taxon>Actinomycetota</taxon>
        <taxon>Actinomycetes</taxon>
        <taxon>Kitasatosporales</taxon>
        <taxon>Streptomycetaceae</taxon>
        <taxon>Kitasatospora</taxon>
    </lineage>
</organism>
<sequence length="59" mass="6682">MERGIAQDTPARALIDTGEHQRAARLLHERVTTRRPHVYEDLLLAPRSSTGPRAHADDR</sequence>
<reference evidence="1" key="1">
    <citation type="journal article" date="2014" name="Int. J. Syst. Evol. Microbiol.">
        <title>Complete genome sequence of Corynebacterium casei LMG S-19264T (=DSM 44701T), isolated from a smear-ripened cheese.</title>
        <authorList>
            <consortium name="US DOE Joint Genome Institute (JGI-PGF)"/>
            <person name="Walter F."/>
            <person name="Albersmeier A."/>
            <person name="Kalinowski J."/>
            <person name="Ruckert C."/>
        </authorList>
    </citation>
    <scope>NUCLEOTIDE SEQUENCE</scope>
    <source>
        <strain evidence="1">JCM 4434</strain>
    </source>
</reference>
<dbReference type="AlphaFoldDB" id="A0A1E7N7M9"/>
<dbReference type="EMBL" id="BMUB01000001">
    <property type="protein sequence ID" value="GGU58208.1"/>
    <property type="molecule type" value="Genomic_DNA"/>
</dbReference>
<proteinExistence type="predicted"/>
<dbReference type="KEGG" id="kau:B6264_23840"/>
<dbReference type="Proteomes" id="UP000037395">
    <property type="component" value="Unassembled WGS sequence"/>
</dbReference>
<name>A0A1E7N7M9_KITAU</name>
<protein>
    <recommendedName>
        <fullName evidence="4">Bacterial transcriptional activator domain-containing protein</fullName>
    </recommendedName>
</protein>
<accession>A0A8H9LKT2</accession>
<reference evidence="3" key="3">
    <citation type="submission" date="2016-08" db="EMBL/GenBank/DDBJ databases">
        <title>Sequencing, assembly and comparative genomics of S. aureofaciens ATCC 10762.</title>
        <authorList>
            <person name="Gradnigo J.S."/>
            <person name="Johnson N."/>
            <person name="Somerville G.A."/>
        </authorList>
    </citation>
    <scope>NUCLEOTIDE SEQUENCE [LARGE SCALE GENOMIC DNA]</scope>
    <source>
        <strain evidence="3">ATCC 10762 / DSM 40127 / CCM 3239 / JCM 4008 / LMG 5968 / NBRC 12843 / NCIMB 8234 / A-377</strain>
    </source>
</reference>
<dbReference type="OrthoDB" id="4058908at2"/>
<evidence type="ECO:0008006" key="4">
    <source>
        <dbReference type="Google" id="ProtNLM"/>
    </source>
</evidence>
<dbReference type="Proteomes" id="UP000610124">
    <property type="component" value="Unassembled WGS sequence"/>
</dbReference>
<evidence type="ECO:0000313" key="1">
    <source>
        <dbReference type="EMBL" id="GGU58208.1"/>
    </source>
</evidence>
<evidence type="ECO:0000313" key="3">
    <source>
        <dbReference type="Proteomes" id="UP000037395"/>
    </source>
</evidence>